<dbReference type="Proteomes" id="UP000004995">
    <property type="component" value="Unassembled WGS sequence"/>
</dbReference>
<dbReference type="AlphaFoldDB" id="K3YE99"/>
<name>K3YE99_SETIT</name>
<feature type="transmembrane region" description="Helical" evidence="1">
    <location>
        <begin position="105"/>
        <end position="125"/>
    </location>
</feature>
<keyword evidence="1" id="KW-0812">Transmembrane</keyword>
<reference evidence="3" key="1">
    <citation type="journal article" date="2012" name="Nat. Biotechnol.">
        <title>Reference genome sequence of the model plant Setaria.</title>
        <authorList>
            <person name="Bennetzen J.L."/>
            <person name="Schmutz J."/>
            <person name="Wang H."/>
            <person name="Percifield R."/>
            <person name="Hawkins J."/>
            <person name="Pontaroli A.C."/>
            <person name="Estep M."/>
            <person name="Feng L."/>
            <person name="Vaughn J.N."/>
            <person name="Grimwood J."/>
            <person name="Jenkins J."/>
            <person name="Barry K."/>
            <person name="Lindquist E."/>
            <person name="Hellsten U."/>
            <person name="Deshpande S."/>
            <person name="Wang X."/>
            <person name="Wu X."/>
            <person name="Mitros T."/>
            <person name="Triplett J."/>
            <person name="Yang X."/>
            <person name="Ye C.Y."/>
            <person name="Mauro-Herrera M."/>
            <person name="Wang L."/>
            <person name="Li P."/>
            <person name="Sharma M."/>
            <person name="Sharma R."/>
            <person name="Ronald P.C."/>
            <person name="Panaud O."/>
            <person name="Kellogg E.A."/>
            <person name="Brutnell T.P."/>
            <person name="Doust A.N."/>
            <person name="Tuskan G.A."/>
            <person name="Rokhsar D."/>
            <person name="Devos K.M."/>
        </authorList>
    </citation>
    <scope>NUCLEOTIDE SEQUENCE [LARGE SCALE GENOMIC DNA]</scope>
    <source>
        <strain evidence="3">cv. Yugu1</strain>
    </source>
</reference>
<proteinExistence type="predicted"/>
<dbReference type="InParanoid" id="K3YE99"/>
<evidence type="ECO:0000313" key="3">
    <source>
        <dbReference type="Proteomes" id="UP000004995"/>
    </source>
</evidence>
<feature type="transmembrane region" description="Helical" evidence="1">
    <location>
        <begin position="224"/>
        <end position="247"/>
    </location>
</feature>
<sequence length="340" mass="38248">SHDPGEPWRAPLEEVPFFAAHHQRPRLRLRRRIRPDHLRRRRRSGLDDFLGPGRGAARRQEVPILPAPAPDQHGGALRQPRFLVFLHVLLAPCCPWRAADQPMAMISYISWISLLFCLYLFFLITSLSPATKCAALIFLRVSYLVVVGWVAAYYVSPFTGMILLYLNTFPAAGFFGYALAEHHLRNAPAFRSLKSKPKATPNKATSVHAAEADPKVKTTQHPAFYMHLLSIACGVRVLWVCCALSPRIAVLEASVAVGFCLFSWTCYLHYWPLNQMYFDVEGLGKLTCCAVMSFALYAAMGGQLFGEVFGVWFTVAGITGYHGYSLAMCHCYKQLLRRPR</sequence>
<keyword evidence="3" id="KW-1185">Reference proteome</keyword>
<dbReference type="EMBL" id="AGNK02004507">
    <property type="status" value="NOT_ANNOTATED_CDS"/>
    <property type="molecule type" value="Genomic_DNA"/>
</dbReference>
<keyword evidence="1" id="KW-1133">Transmembrane helix</keyword>
<evidence type="ECO:0000313" key="2">
    <source>
        <dbReference type="EnsemblPlants" id="KQK98861"/>
    </source>
</evidence>
<reference evidence="2" key="2">
    <citation type="submission" date="2018-08" db="UniProtKB">
        <authorList>
            <consortium name="EnsemblPlants"/>
        </authorList>
    </citation>
    <scope>IDENTIFICATION</scope>
    <source>
        <strain evidence="2">Yugu1</strain>
    </source>
</reference>
<evidence type="ECO:0000256" key="1">
    <source>
        <dbReference type="SAM" id="Phobius"/>
    </source>
</evidence>
<dbReference type="Gramene" id="KQK98861">
    <property type="protein sequence ID" value="KQK98861"/>
    <property type="gene ID" value="SETIT_012561mg"/>
</dbReference>
<dbReference type="EnsemblPlants" id="KQK98861">
    <property type="protein sequence ID" value="KQK98861"/>
    <property type="gene ID" value="SETIT_012561mg"/>
</dbReference>
<accession>K3YE99</accession>
<organism evidence="2 3">
    <name type="scientific">Setaria italica</name>
    <name type="common">Foxtail millet</name>
    <name type="synonym">Panicum italicum</name>
    <dbReference type="NCBI Taxonomy" id="4555"/>
    <lineage>
        <taxon>Eukaryota</taxon>
        <taxon>Viridiplantae</taxon>
        <taxon>Streptophyta</taxon>
        <taxon>Embryophyta</taxon>
        <taxon>Tracheophyta</taxon>
        <taxon>Spermatophyta</taxon>
        <taxon>Magnoliopsida</taxon>
        <taxon>Liliopsida</taxon>
        <taxon>Poales</taxon>
        <taxon>Poaceae</taxon>
        <taxon>PACMAD clade</taxon>
        <taxon>Panicoideae</taxon>
        <taxon>Panicodae</taxon>
        <taxon>Paniceae</taxon>
        <taxon>Cenchrinae</taxon>
        <taxon>Setaria</taxon>
    </lineage>
</organism>
<keyword evidence="1" id="KW-0472">Membrane</keyword>
<feature type="transmembrane region" description="Helical" evidence="1">
    <location>
        <begin position="137"/>
        <end position="156"/>
    </location>
</feature>
<protein>
    <submittedName>
        <fullName evidence="2">Uncharacterized protein</fullName>
    </submittedName>
</protein>
<dbReference type="FunCoup" id="K3YE99">
    <property type="interactions" value="304"/>
</dbReference>
<dbReference type="HOGENOM" id="CLU_817832_0_0_1"/>
<feature type="transmembrane region" description="Helical" evidence="1">
    <location>
        <begin position="253"/>
        <end position="271"/>
    </location>
</feature>
<feature type="transmembrane region" description="Helical" evidence="1">
    <location>
        <begin position="311"/>
        <end position="332"/>
    </location>
</feature>